<dbReference type="Pfam" id="PF00145">
    <property type="entry name" value="DNA_methylase"/>
    <property type="match status" value="1"/>
</dbReference>
<dbReference type="Proteomes" id="UP001631987">
    <property type="component" value="Unassembled WGS sequence"/>
</dbReference>
<dbReference type="GO" id="GO:0032259">
    <property type="term" value="P:methylation"/>
    <property type="evidence" value="ECO:0007669"/>
    <property type="project" value="UniProtKB-KW"/>
</dbReference>
<protein>
    <recommendedName>
        <fullName evidence="1">DNA (cytosine-5-)-methyltransferase</fullName>
        <ecNumber evidence="1">2.1.1.37</ecNumber>
    </recommendedName>
</protein>
<comment type="caution">
    <text evidence="9">The sequence shown here is derived from an EMBL/GenBank/DDBJ whole genome shotgun (WGS) entry which is preliminary data.</text>
</comment>
<reference evidence="9 10" key="1">
    <citation type="submission" date="2024-12" db="EMBL/GenBank/DDBJ databases">
        <title>Pseudomonas species isolated from Lotus nodules promote plant growth.</title>
        <authorList>
            <person name="Yu Y.-H."/>
            <person name="Kurtenbach J."/>
            <person name="Crosbie D."/>
            <person name="Brachmann A."/>
            <person name="Marin M."/>
        </authorList>
    </citation>
    <scope>NUCLEOTIDE SEQUENCE [LARGE SCALE GENOMIC DNA]</scope>
    <source>
        <strain evidence="9 10">PLb12A</strain>
    </source>
</reference>
<keyword evidence="4 7" id="KW-0949">S-adenosyl-L-methionine</keyword>
<sequence>MTINVFDFFSGCGGTSCGFRESGMDIKLGLDIDADAANTYRFNFPEAVFLETDIRNLPVEALSDAIAESKGRVLFSGCAPCQPFSKQNRHQADDDPRRNLLGEFGRFVEYWLPDYVFVENVPGMQKDCLKSETFVNFTTLLQNLGYFFDAKVVQALWFGVPQTRSRLVLVASRHGEITIPNATHGSDLNPYSTVKEWIGDLPPLNAGKTDPNDPDHSAMNLSELNLRRIERTLEGGGRESWPEELLLECHKNYSGHSDVYGRLAWSKPASGLTTKCLSYSNGRFGHPSQMRGISLREAASLQTFPRSYRFFGSLQSRARQVGNAVPPLMARSISKAFASS</sequence>
<keyword evidence="2 7" id="KW-0489">Methyltransferase</keyword>
<gene>
    <name evidence="9" type="ORF">ACKKH4_13010</name>
</gene>
<dbReference type="InterPro" id="IPR029063">
    <property type="entry name" value="SAM-dependent_MTases_sf"/>
</dbReference>
<accession>A0ABW9H7N8</accession>
<evidence type="ECO:0000313" key="10">
    <source>
        <dbReference type="Proteomes" id="UP001631987"/>
    </source>
</evidence>
<evidence type="ECO:0000256" key="7">
    <source>
        <dbReference type="PROSITE-ProRule" id="PRU01016"/>
    </source>
</evidence>
<feature type="active site" evidence="7">
    <location>
        <position position="81"/>
    </location>
</feature>
<evidence type="ECO:0000256" key="6">
    <source>
        <dbReference type="ARBA" id="ARBA00047422"/>
    </source>
</evidence>
<name>A0ABW9H7N8_9PSED</name>
<dbReference type="SUPFAM" id="SSF53335">
    <property type="entry name" value="S-adenosyl-L-methionine-dependent methyltransferases"/>
    <property type="match status" value="1"/>
</dbReference>
<evidence type="ECO:0000256" key="4">
    <source>
        <dbReference type="ARBA" id="ARBA00022691"/>
    </source>
</evidence>
<dbReference type="PANTHER" id="PTHR10629:SF52">
    <property type="entry name" value="DNA (CYTOSINE-5)-METHYLTRANSFERASE 1"/>
    <property type="match status" value="1"/>
</dbReference>
<dbReference type="EMBL" id="JBJVNW010000006">
    <property type="protein sequence ID" value="MFM9518160.1"/>
    <property type="molecule type" value="Genomic_DNA"/>
</dbReference>
<evidence type="ECO:0000313" key="9">
    <source>
        <dbReference type="EMBL" id="MFM9518160.1"/>
    </source>
</evidence>
<evidence type="ECO:0000256" key="8">
    <source>
        <dbReference type="RuleBase" id="RU000416"/>
    </source>
</evidence>
<evidence type="ECO:0000256" key="2">
    <source>
        <dbReference type="ARBA" id="ARBA00022603"/>
    </source>
</evidence>
<comment type="similarity">
    <text evidence="7 8">Belongs to the class I-like SAM-binding methyltransferase superfamily. C5-methyltransferase family.</text>
</comment>
<dbReference type="Gene3D" id="3.40.50.150">
    <property type="entry name" value="Vaccinia Virus protein VP39"/>
    <property type="match status" value="1"/>
</dbReference>
<evidence type="ECO:0000256" key="5">
    <source>
        <dbReference type="ARBA" id="ARBA00022747"/>
    </source>
</evidence>
<keyword evidence="5" id="KW-0680">Restriction system</keyword>
<dbReference type="InterPro" id="IPR050390">
    <property type="entry name" value="C5-Methyltransferase"/>
</dbReference>
<proteinExistence type="inferred from homology"/>
<dbReference type="Gene3D" id="3.90.120.10">
    <property type="entry name" value="DNA Methylase, subunit A, domain 2"/>
    <property type="match status" value="1"/>
</dbReference>
<evidence type="ECO:0000256" key="1">
    <source>
        <dbReference type="ARBA" id="ARBA00011975"/>
    </source>
</evidence>
<keyword evidence="10" id="KW-1185">Reference proteome</keyword>
<dbReference type="NCBIfam" id="TIGR00675">
    <property type="entry name" value="dcm"/>
    <property type="match status" value="1"/>
</dbReference>
<keyword evidence="3 7" id="KW-0808">Transferase</keyword>
<organism evidence="9 10">
    <name type="scientific">Pseudomonas monachiensis</name>
    <dbReference type="NCBI Taxonomy" id="3060212"/>
    <lineage>
        <taxon>Bacteria</taxon>
        <taxon>Pseudomonadati</taxon>
        <taxon>Pseudomonadota</taxon>
        <taxon>Gammaproteobacteria</taxon>
        <taxon>Pseudomonadales</taxon>
        <taxon>Pseudomonadaceae</taxon>
        <taxon>Pseudomonas</taxon>
    </lineage>
</organism>
<dbReference type="GO" id="GO:0003886">
    <property type="term" value="F:DNA (cytosine-5-)-methyltransferase activity"/>
    <property type="evidence" value="ECO:0007669"/>
    <property type="project" value="UniProtKB-EC"/>
</dbReference>
<dbReference type="PANTHER" id="PTHR10629">
    <property type="entry name" value="CYTOSINE-SPECIFIC METHYLTRANSFERASE"/>
    <property type="match status" value="1"/>
</dbReference>
<comment type="catalytic activity">
    <reaction evidence="6">
        <text>a 2'-deoxycytidine in DNA + S-adenosyl-L-methionine = a 5-methyl-2'-deoxycytidine in DNA + S-adenosyl-L-homocysteine + H(+)</text>
        <dbReference type="Rhea" id="RHEA:13681"/>
        <dbReference type="Rhea" id="RHEA-COMP:11369"/>
        <dbReference type="Rhea" id="RHEA-COMP:11370"/>
        <dbReference type="ChEBI" id="CHEBI:15378"/>
        <dbReference type="ChEBI" id="CHEBI:57856"/>
        <dbReference type="ChEBI" id="CHEBI:59789"/>
        <dbReference type="ChEBI" id="CHEBI:85452"/>
        <dbReference type="ChEBI" id="CHEBI:85454"/>
        <dbReference type="EC" id="2.1.1.37"/>
    </reaction>
</comment>
<evidence type="ECO:0000256" key="3">
    <source>
        <dbReference type="ARBA" id="ARBA00022679"/>
    </source>
</evidence>
<dbReference type="RefSeq" id="WP_409078643.1">
    <property type="nucleotide sequence ID" value="NZ_CP178857.1"/>
</dbReference>
<dbReference type="EC" id="2.1.1.37" evidence="1"/>
<dbReference type="PROSITE" id="PS51679">
    <property type="entry name" value="SAM_MT_C5"/>
    <property type="match status" value="1"/>
</dbReference>
<dbReference type="PRINTS" id="PR00105">
    <property type="entry name" value="C5METTRFRASE"/>
</dbReference>
<dbReference type="InterPro" id="IPR001525">
    <property type="entry name" value="C5_MeTfrase"/>
</dbReference>